<dbReference type="Pfam" id="PF00249">
    <property type="entry name" value="Myb_DNA-binding"/>
    <property type="match status" value="2"/>
</dbReference>
<evidence type="ECO:0000259" key="7">
    <source>
        <dbReference type="PROSITE" id="PS51294"/>
    </source>
</evidence>
<dbReference type="GeneID" id="115737878"/>
<dbReference type="CDD" id="cd00167">
    <property type="entry name" value="SANT"/>
    <property type="match status" value="2"/>
</dbReference>
<dbReference type="AlphaFoldDB" id="A0A8B8NWG0"/>
<feature type="domain" description="Myb-like" evidence="6">
    <location>
        <begin position="9"/>
        <end position="61"/>
    </location>
</feature>
<name>A0A8B8NWG0_9MYRT</name>
<proteinExistence type="predicted"/>
<evidence type="ECO:0000259" key="6">
    <source>
        <dbReference type="PROSITE" id="PS50090"/>
    </source>
</evidence>
<keyword evidence="2" id="KW-0677">Repeat</keyword>
<dbReference type="Gene3D" id="1.10.10.60">
    <property type="entry name" value="Homeodomain-like"/>
    <property type="match status" value="2"/>
</dbReference>
<evidence type="ECO:0000313" key="8">
    <source>
        <dbReference type="Proteomes" id="UP000827889"/>
    </source>
</evidence>
<dbReference type="GO" id="GO:0005634">
    <property type="term" value="C:nucleus"/>
    <property type="evidence" value="ECO:0007669"/>
    <property type="project" value="UniProtKB-SubCell"/>
</dbReference>
<dbReference type="KEGG" id="rarg:115737878"/>
<evidence type="ECO:0000256" key="5">
    <source>
        <dbReference type="SAM" id="MobiDB-lite"/>
    </source>
</evidence>
<dbReference type="Proteomes" id="UP000827889">
    <property type="component" value="Chromosome 8"/>
</dbReference>
<dbReference type="InterPro" id="IPR017930">
    <property type="entry name" value="Myb_dom"/>
</dbReference>
<dbReference type="FunFam" id="1.10.10.60:FF:000001">
    <property type="entry name" value="MYB-related transcription factor"/>
    <property type="match status" value="1"/>
</dbReference>
<dbReference type="PANTHER" id="PTHR47999:SF70">
    <property type="entry name" value="ANTHOCYANIN REGULATORY C1 PROTEIN-LIKE"/>
    <property type="match status" value="1"/>
</dbReference>
<evidence type="ECO:0000256" key="3">
    <source>
        <dbReference type="ARBA" id="ARBA00023125"/>
    </source>
</evidence>
<protein>
    <submittedName>
        <fullName evidence="9">Transcription factor MYB1-like</fullName>
    </submittedName>
</protein>
<reference evidence="9" key="1">
    <citation type="submission" date="2025-08" db="UniProtKB">
        <authorList>
            <consortium name="RefSeq"/>
        </authorList>
    </citation>
    <scope>IDENTIFICATION</scope>
    <source>
        <tissue evidence="9">Leaf</tissue>
    </source>
</reference>
<sequence>MVRRPCCEKEGMKKGAWSAEEDEILINYVQIHGEGKWRSVAHNAGLKRCAKSCRLRWLNYLRPNIKRGDITKDEEELIIRLHRLLGNRWALIAGRLPGRTDNQIKNYWNTVLAKKCGSLSSQSCTSKPSREAETSHFRSRGSMNGSDQVDADQPSLASMRGIPIPPQNEQHCLADKSTGLMNSSSSIGSQGLFSSLLAGDDRDEDHLSFLMNIDTDEDFSSRLFPDSTIVNEDNSSDIFGGLEKNNVVSSSPSVDTSHDQVARVDTEVMYDQQPSLHVELKKLALFLDLEDD</sequence>
<dbReference type="OrthoDB" id="2143914at2759"/>
<dbReference type="RefSeq" id="XP_030526133.1">
    <property type="nucleotide sequence ID" value="XM_030670273.2"/>
</dbReference>
<accession>A0A8B8NWG0</accession>
<evidence type="ECO:0000256" key="2">
    <source>
        <dbReference type="ARBA" id="ARBA00022737"/>
    </source>
</evidence>
<dbReference type="InterPro" id="IPR015495">
    <property type="entry name" value="Myb_TF_plants"/>
</dbReference>
<feature type="domain" description="HTH myb-type" evidence="7">
    <location>
        <begin position="62"/>
        <end position="116"/>
    </location>
</feature>
<keyword evidence="3" id="KW-0238">DNA-binding</keyword>
<feature type="region of interest" description="Disordered" evidence="5">
    <location>
        <begin position="119"/>
        <end position="163"/>
    </location>
</feature>
<comment type="subcellular location">
    <subcellularLocation>
        <location evidence="1">Nucleus</location>
    </subcellularLocation>
</comment>
<keyword evidence="8" id="KW-1185">Reference proteome</keyword>
<organism evidence="8 9">
    <name type="scientific">Rhodamnia argentea</name>
    <dbReference type="NCBI Taxonomy" id="178133"/>
    <lineage>
        <taxon>Eukaryota</taxon>
        <taxon>Viridiplantae</taxon>
        <taxon>Streptophyta</taxon>
        <taxon>Embryophyta</taxon>
        <taxon>Tracheophyta</taxon>
        <taxon>Spermatophyta</taxon>
        <taxon>Magnoliopsida</taxon>
        <taxon>eudicotyledons</taxon>
        <taxon>Gunneridae</taxon>
        <taxon>Pentapetalae</taxon>
        <taxon>rosids</taxon>
        <taxon>malvids</taxon>
        <taxon>Myrtales</taxon>
        <taxon>Myrtaceae</taxon>
        <taxon>Myrtoideae</taxon>
        <taxon>Myrteae</taxon>
        <taxon>Australasian group</taxon>
        <taxon>Rhodamnia</taxon>
    </lineage>
</organism>
<evidence type="ECO:0000256" key="4">
    <source>
        <dbReference type="ARBA" id="ARBA00023242"/>
    </source>
</evidence>
<gene>
    <name evidence="9" type="primary">LOC115737878</name>
</gene>
<dbReference type="SUPFAM" id="SSF46689">
    <property type="entry name" value="Homeodomain-like"/>
    <property type="match status" value="1"/>
</dbReference>
<feature type="domain" description="HTH myb-type" evidence="7">
    <location>
        <begin position="9"/>
        <end position="61"/>
    </location>
</feature>
<dbReference type="InterPro" id="IPR001005">
    <property type="entry name" value="SANT/Myb"/>
</dbReference>
<feature type="domain" description="Myb-like" evidence="6">
    <location>
        <begin position="62"/>
        <end position="112"/>
    </location>
</feature>
<dbReference type="InterPro" id="IPR009057">
    <property type="entry name" value="Homeodomain-like_sf"/>
</dbReference>
<dbReference type="PROSITE" id="PS51294">
    <property type="entry name" value="HTH_MYB"/>
    <property type="match status" value="2"/>
</dbReference>
<keyword evidence="4" id="KW-0539">Nucleus</keyword>
<evidence type="ECO:0000256" key="1">
    <source>
        <dbReference type="ARBA" id="ARBA00004123"/>
    </source>
</evidence>
<dbReference type="PROSITE" id="PS50090">
    <property type="entry name" value="MYB_LIKE"/>
    <property type="match status" value="2"/>
</dbReference>
<dbReference type="PANTHER" id="PTHR47999">
    <property type="entry name" value="TRANSCRIPTION FACTOR MYB8-RELATED-RELATED"/>
    <property type="match status" value="1"/>
</dbReference>
<evidence type="ECO:0000313" key="9">
    <source>
        <dbReference type="RefSeq" id="XP_030526133.1"/>
    </source>
</evidence>
<dbReference type="GO" id="GO:0003677">
    <property type="term" value="F:DNA binding"/>
    <property type="evidence" value="ECO:0007669"/>
    <property type="project" value="UniProtKB-KW"/>
</dbReference>
<dbReference type="SMART" id="SM00717">
    <property type="entry name" value="SANT"/>
    <property type="match status" value="2"/>
</dbReference>